<reference evidence="1 2" key="1">
    <citation type="submission" date="2023-08" db="EMBL/GenBank/DDBJ databases">
        <title>Draft genome sequence of Algoriphagus confluentis.</title>
        <authorList>
            <person name="Takatani N."/>
            <person name="Hosokawa M."/>
            <person name="Sawabe T."/>
        </authorList>
    </citation>
    <scope>NUCLEOTIDE SEQUENCE [LARGE SCALE GENOMIC DNA]</scope>
    <source>
        <strain evidence="1 2">NBRC 111222</strain>
    </source>
</reference>
<proteinExistence type="predicted"/>
<sequence>MTDDCPKIRLSIDLQGFKIECCQGSLLFENCNLESLISGFAIRKYSHKSNQDLRQARLEDGQVS</sequence>
<evidence type="ECO:0000313" key="2">
    <source>
        <dbReference type="Proteomes" id="UP001338309"/>
    </source>
</evidence>
<comment type="caution">
    <text evidence="1">The sequence shown here is derived from an EMBL/GenBank/DDBJ whole genome shotgun (WGS) entry which is preliminary data.</text>
</comment>
<keyword evidence="2" id="KW-1185">Reference proteome</keyword>
<accession>A0ABQ6PTI1</accession>
<name>A0ABQ6PTI1_9BACT</name>
<gene>
    <name evidence="1" type="ORF">Aconfl_35890</name>
</gene>
<organism evidence="1 2">
    <name type="scientific">Algoriphagus confluentis</name>
    <dbReference type="NCBI Taxonomy" id="1697556"/>
    <lineage>
        <taxon>Bacteria</taxon>
        <taxon>Pseudomonadati</taxon>
        <taxon>Bacteroidota</taxon>
        <taxon>Cytophagia</taxon>
        <taxon>Cytophagales</taxon>
        <taxon>Cyclobacteriaceae</taxon>
        <taxon>Algoriphagus</taxon>
    </lineage>
</organism>
<dbReference type="EMBL" id="BTPD01000013">
    <property type="protein sequence ID" value="GMQ30946.1"/>
    <property type="molecule type" value="Genomic_DNA"/>
</dbReference>
<dbReference type="Proteomes" id="UP001338309">
    <property type="component" value="Unassembled WGS sequence"/>
</dbReference>
<evidence type="ECO:0000313" key="1">
    <source>
        <dbReference type="EMBL" id="GMQ30946.1"/>
    </source>
</evidence>
<protein>
    <submittedName>
        <fullName evidence="1">Uncharacterized protein</fullName>
    </submittedName>
</protein>